<gene>
    <name evidence="1" type="ORF">BCR34DRAFT_232978</name>
</gene>
<organism evidence="1 2">
    <name type="scientific">Clohesyomyces aquaticus</name>
    <dbReference type="NCBI Taxonomy" id="1231657"/>
    <lineage>
        <taxon>Eukaryota</taxon>
        <taxon>Fungi</taxon>
        <taxon>Dikarya</taxon>
        <taxon>Ascomycota</taxon>
        <taxon>Pezizomycotina</taxon>
        <taxon>Dothideomycetes</taxon>
        <taxon>Pleosporomycetidae</taxon>
        <taxon>Pleosporales</taxon>
        <taxon>Lindgomycetaceae</taxon>
        <taxon>Clohesyomyces</taxon>
    </lineage>
</organism>
<evidence type="ECO:0000313" key="1">
    <source>
        <dbReference type="EMBL" id="ORY14440.1"/>
    </source>
</evidence>
<accession>A0A1Y1ZW83</accession>
<dbReference type="EMBL" id="MCFA01000033">
    <property type="protein sequence ID" value="ORY14440.1"/>
    <property type="molecule type" value="Genomic_DNA"/>
</dbReference>
<evidence type="ECO:0000313" key="2">
    <source>
        <dbReference type="Proteomes" id="UP000193144"/>
    </source>
</evidence>
<dbReference type="Proteomes" id="UP000193144">
    <property type="component" value="Unassembled WGS sequence"/>
</dbReference>
<name>A0A1Y1ZW83_9PLEO</name>
<proteinExistence type="predicted"/>
<dbReference type="AlphaFoldDB" id="A0A1Y1ZW83"/>
<keyword evidence="2" id="KW-1185">Reference proteome</keyword>
<comment type="caution">
    <text evidence="1">The sequence shown here is derived from an EMBL/GenBank/DDBJ whole genome shotgun (WGS) entry which is preliminary data.</text>
</comment>
<sequence>MPPMASLVPLVAQRSQTSIACSIQGPGCPVHRLLHSIPPIIHSSIPAVCTLPLCHSARSRLELFSAAASANVCRNCRSAWKRASASSCLSAPSAWLGTVISLSPFFMHRPSSRIHGHAPQGMVAFDAMPYPARHQTLKRARAHTISRPRWRNTPSSFSCRRPWDGWPGRDPFLTCMHRSNCRLPTPDAGVFDVAFLASPSEIPIIIAISGPERCSHCLTAIYLHLQCASRSVLLAMHPRSTTPASPPVHDACV</sequence>
<protein>
    <submittedName>
        <fullName evidence="1">Uncharacterized protein</fullName>
    </submittedName>
</protein>
<reference evidence="1 2" key="1">
    <citation type="submission" date="2016-07" db="EMBL/GenBank/DDBJ databases">
        <title>Pervasive Adenine N6-methylation of Active Genes in Fungi.</title>
        <authorList>
            <consortium name="DOE Joint Genome Institute"/>
            <person name="Mondo S.J."/>
            <person name="Dannebaum R.O."/>
            <person name="Kuo R.C."/>
            <person name="Labutti K."/>
            <person name="Haridas S."/>
            <person name="Kuo A."/>
            <person name="Salamov A."/>
            <person name="Ahrendt S.R."/>
            <person name="Lipzen A."/>
            <person name="Sullivan W."/>
            <person name="Andreopoulos W.B."/>
            <person name="Clum A."/>
            <person name="Lindquist E."/>
            <person name="Daum C."/>
            <person name="Ramamoorthy G.K."/>
            <person name="Gryganskyi A."/>
            <person name="Culley D."/>
            <person name="Magnuson J.K."/>
            <person name="James T.Y."/>
            <person name="O'Malley M.A."/>
            <person name="Stajich J.E."/>
            <person name="Spatafora J.W."/>
            <person name="Visel A."/>
            <person name="Grigoriev I.V."/>
        </authorList>
    </citation>
    <scope>NUCLEOTIDE SEQUENCE [LARGE SCALE GENOMIC DNA]</scope>
    <source>
        <strain evidence="1 2">CBS 115471</strain>
    </source>
</reference>